<dbReference type="Gene3D" id="3.20.20.100">
    <property type="entry name" value="NADP-dependent oxidoreductase domain"/>
    <property type="match status" value="1"/>
</dbReference>
<dbReference type="InterPro" id="IPR023210">
    <property type="entry name" value="NADP_OxRdtase_dom"/>
</dbReference>
<feature type="non-terminal residue" evidence="5">
    <location>
        <position position="1"/>
    </location>
</feature>
<reference evidence="5" key="1">
    <citation type="journal article" date="2023" name="PhytoFront">
        <title>Draft Genome Resources of Seven Strains of Tilletia horrida, Causal Agent of Kernel Smut of Rice.</title>
        <authorList>
            <person name="Khanal S."/>
            <person name="Antony Babu S."/>
            <person name="Zhou X.G."/>
        </authorList>
    </citation>
    <scope>NUCLEOTIDE SEQUENCE</scope>
    <source>
        <strain evidence="5">TX6</strain>
    </source>
</reference>
<keyword evidence="3" id="KW-0560">Oxidoreductase</keyword>
<evidence type="ECO:0000259" key="4">
    <source>
        <dbReference type="Pfam" id="PF00248"/>
    </source>
</evidence>
<dbReference type="InterPro" id="IPR005399">
    <property type="entry name" value="K_chnl_volt-dep_bsu_KCNAB-rel"/>
</dbReference>
<evidence type="ECO:0000313" key="5">
    <source>
        <dbReference type="EMBL" id="KAK0541777.1"/>
    </source>
</evidence>
<sequence>VFFGTGGKDPNATGLSRKHVIEGVDACLKRLQLDYCDVIKAHCPDVSVPMEEVVRAFNHVINQGKAFYWGTSEWSATQIQEAHAVADRLGLIAPVSDQCQYNMFHRERPEAEYAPLYEKFGMGTTIWSPLAFGLLTGKYNDGIPEGSREWQDRLTSEEGKANIAKVRELTKIATSLSTSPAALALAWAAKKPHVSSVILGASTPEQLLQNLEALELMDKLTPEVDDKIEEVLGNKPAAAPTFGRA</sequence>
<dbReference type="PANTHER" id="PTHR43150">
    <property type="entry name" value="HYPERKINETIC, ISOFORM M"/>
    <property type="match status" value="1"/>
</dbReference>
<dbReference type="PANTHER" id="PTHR43150:SF2">
    <property type="entry name" value="HYPERKINETIC, ISOFORM M"/>
    <property type="match status" value="1"/>
</dbReference>
<protein>
    <recommendedName>
        <fullName evidence="4">NADP-dependent oxidoreductase domain-containing protein</fullName>
    </recommendedName>
</protein>
<dbReference type="Proteomes" id="UP001176517">
    <property type="component" value="Unassembled WGS sequence"/>
</dbReference>
<dbReference type="AlphaFoldDB" id="A0AAN6JN82"/>
<proteinExistence type="inferred from homology"/>
<keyword evidence="2" id="KW-0521">NADP</keyword>
<dbReference type="EMBL" id="JAPDMZ010000759">
    <property type="protein sequence ID" value="KAK0541777.1"/>
    <property type="molecule type" value="Genomic_DNA"/>
</dbReference>
<dbReference type="Pfam" id="PF00248">
    <property type="entry name" value="Aldo_ket_red"/>
    <property type="match status" value="1"/>
</dbReference>
<feature type="domain" description="NADP-dependent oxidoreductase" evidence="4">
    <location>
        <begin position="8"/>
        <end position="231"/>
    </location>
</feature>
<keyword evidence="6" id="KW-1185">Reference proteome</keyword>
<dbReference type="InterPro" id="IPR036812">
    <property type="entry name" value="NAD(P)_OxRdtase_dom_sf"/>
</dbReference>
<dbReference type="GO" id="GO:0016491">
    <property type="term" value="F:oxidoreductase activity"/>
    <property type="evidence" value="ECO:0007669"/>
    <property type="project" value="UniProtKB-KW"/>
</dbReference>
<dbReference type="SUPFAM" id="SSF51430">
    <property type="entry name" value="NAD(P)-linked oxidoreductase"/>
    <property type="match status" value="1"/>
</dbReference>
<evidence type="ECO:0000256" key="1">
    <source>
        <dbReference type="ARBA" id="ARBA00006515"/>
    </source>
</evidence>
<accession>A0AAN6JN82</accession>
<evidence type="ECO:0000256" key="3">
    <source>
        <dbReference type="ARBA" id="ARBA00023002"/>
    </source>
</evidence>
<organism evidence="5 6">
    <name type="scientific">Tilletia horrida</name>
    <dbReference type="NCBI Taxonomy" id="155126"/>
    <lineage>
        <taxon>Eukaryota</taxon>
        <taxon>Fungi</taxon>
        <taxon>Dikarya</taxon>
        <taxon>Basidiomycota</taxon>
        <taxon>Ustilaginomycotina</taxon>
        <taxon>Exobasidiomycetes</taxon>
        <taxon>Tilletiales</taxon>
        <taxon>Tilletiaceae</taxon>
        <taxon>Tilletia</taxon>
    </lineage>
</organism>
<comment type="caution">
    <text evidence="5">The sequence shown here is derived from an EMBL/GenBank/DDBJ whole genome shotgun (WGS) entry which is preliminary data.</text>
</comment>
<comment type="similarity">
    <text evidence="1">Belongs to the shaker potassium channel beta subunit family.</text>
</comment>
<evidence type="ECO:0000313" key="6">
    <source>
        <dbReference type="Proteomes" id="UP001176517"/>
    </source>
</evidence>
<evidence type="ECO:0000256" key="2">
    <source>
        <dbReference type="ARBA" id="ARBA00022857"/>
    </source>
</evidence>
<dbReference type="PRINTS" id="PR01577">
    <property type="entry name" value="KCNABCHANNEL"/>
</dbReference>
<gene>
    <name evidence="5" type="ORF">OC846_006947</name>
</gene>
<name>A0AAN6JN82_9BASI</name>